<dbReference type="InterPro" id="IPR002885">
    <property type="entry name" value="PPR_rpt"/>
</dbReference>
<evidence type="ECO:0000313" key="4">
    <source>
        <dbReference type="Proteomes" id="UP000834106"/>
    </source>
</evidence>
<feature type="repeat" description="PPR" evidence="2">
    <location>
        <begin position="169"/>
        <end position="203"/>
    </location>
</feature>
<keyword evidence="1" id="KW-0677">Repeat</keyword>
<feature type="repeat" description="PPR" evidence="2">
    <location>
        <begin position="379"/>
        <end position="413"/>
    </location>
</feature>
<feature type="repeat" description="PPR" evidence="2">
    <location>
        <begin position="239"/>
        <end position="273"/>
    </location>
</feature>
<sequence length="731" mass="81434">MKSWLLNSLSSSPSPISPRILFSLIPHNSISSSSTIPEIIYVPCPNPSGIDTKRTSESENSSKIKTFQIPISENPVLTQTHVIETLLSHRNDPFSALEYFKWVEKQRGFARGSVGPFCLLLHILVSSGNHNGVVRNLLNNYASSDSVPSAVVLVDHFIDCAERFGFQLDAGFFNYLLNGYVRARRCADAVDCFKAMVSCGIAPWALVMNIFLSTLVKGDMNDEAFNLFNDVILNKLSYDCATVNVMMGACLREGKVEEAEKLFVEAKGSGMKLDVAIYTTAVRVACMKLDAIVACDLLSEMKKMDWVPSEGTFTNVITTCVKQRNLTEALRLKDEMITSGYLINLVVATSLMKGYCQLGDLNSALELFDKIIEDGLTPNKVTYAVLIEGCCRNRNMEKAQHLFTQMKYADIQPSVYVVNSLINGFLEAQQVEEATKQFDEAVEVGIANVFTYNNMISWFCKLARVDEACNIWDKMIDRGVQPTTVSYNNMILGNCKKGNMDIALDLLSKMLEKNLKANVVTYSILIDGYFKKGDCEQALGMFDHMISLGIAPTDFTFNTIINGLCKVGRTSDAKDKLKNLMVMGFSPICMTYNSIIDGFVKEGDINSAMAVYREMCESGLSPNVITYTTLIDGFCKSNNVDLALKMQNEMRVKGIQLDVTAYSTLINAFCKRSDMKTAHKLFYEILEVGLSPNSIIYNTMISGFRNLNNMEAALELYKKMRKERIPSDLAT</sequence>
<evidence type="ECO:0000313" key="3">
    <source>
        <dbReference type="EMBL" id="CAI9775572.1"/>
    </source>
</evidence>
<dbReference type="InterPro" id="IPR051222">
    <property type="entry name" value="PPR/CCM1_RNA-binding"/>
</dbReference>
<dbReference type="PROSITE" id="PS51375">
    <property type="entry name" value="PPR"/>
    <property type="match status" value="13"/>
</dbReference>
<dbReference type="PANTHER" id="PTHR47942:SF16">
    <property type="entry name" value="PENTATRICOPEPTIDE REPEAT DOMAIN CONTAINING PROTEIN-RELATED"/>
    <property type="match status" value="1"/>
</dbReference>
<proteinExistence type="predicted"/>
<accession>A0AAD2E1I9</accession>
<feature type="repeat" description="PPR" evidence="2">
    <location>
        <begin position="448"/>
        <end position="482"/>
    </location>
</feature>
<feature type="repeat" description="PPR" evidence="2">
    <location>
        <begin position="309"/>
        <end position="343"/>
    </location>
</feature>
<evidence type="ECO:0000256" key="2">
    <source>
        <dbReference type="PROSITE-ProRule" id="PRU00708"/>
    </source>
</evidence>
<dbReference type="AlphaFoldDB" id="A0AAD2E1I9"/>
<dbReference type="Proteomes" id="UP000834106">
    <property type="component" value="Chromosome 14"/>
</dbReference>
<feature type="repeat" description="PPR" evidence="2">
    <location>
        <begin position="483"/>
        <end position="517"/>
    </location>
</feature>
<dbReference type="Pfam" id="PF13041">
    <property type="entry name" value="PPR_2"/>
    <property type="match status" value="5"/>
</dbReference>
<evidence type="ECO:0008006" key="5">
    <source>
        <dbReference type="Google" id="ProtNLM"/>
    </source>
</evidence>
<dbReference type="EMBL" id="OU503049">
    <property type="protein sequence ID" value="CAI9775572.1"/>
    <property type="molecule type" value="Genomic_DNA"/>
</dbReference>
<feature type="repeat" description="PPR" evidence="2">
    <location>
        <begin position="344"/>
        <end position="378"/>
    </location>
</feature>
<feature type="repeat" description="PPR" evidence="2">
    <location>
        <begin position="623"/>
        <end position="657"/>
    </location>
</feature>
<evidence type="ECO:0000256" key="1">
    <source>
        <dbReference type="ARBA" id="ARBA00022737"/>
    </source>
</evidence>
<dbReference type="SUPFAM" id="SSF81901">
    <property type="entry name" value="HCP-like"/>
    <property type="match status" value="2"/>
</dbReference>
<name>A0AAD2E1I9_9LAMI</name>
<dbReference type="InterPro" id="IPR011990">
    <property type="entry name" value="TPR-like_helical_dom_sf"/>
</dbReference>
<feature type="repeat" description="PPR" evidence="2">
    <location>
        <begin position="553"/>
        <end position="587"/>
    </location>
</feature>
<dbReference type="Pfam" id="PF01535">
    <property type="entry name" value="PPR"/>
    <property type="match status" value="4"/>
</dbReference>
<protein>
    <recommendedName>
        <fullName evidence="5">Pentatricopeptide repeat-containing protein</fullName>
    </recommendedName>
</protein>
<dbReference type="NCBIfam" id="TIGR00756">
    <property type="entry name" value="PPR"/>
    <property type="match status" value="13"/>
</dbReference>
<feature type="repeat" description="PPR" evidence="2">
    <location>
        <begin position="658"/>
        <end position="692"/>
    </location>
</feature>
<dbReference type="Gene3D" id="1.25.40.10">
    <property type="entry name" value="Tetratricopeptide repeat domain"/>
    <property type="match status" value="6"/>
</dbReference>
<keyword evidence="4" id="KW-1185">Reference proteome</keyword>
<organism evidence="3 4">
    <name type="scientific">Fraxinus pennsylvanica</name>
    <dbReference type="NCBI Taxonomy" id="56036"/>
    <lineage>
        <taxon>Eukaryota</taxon>
        <taxon>Viridiplantae</taxon>
        <taxon>Streptophyta</taxon>
        <taxon>Embryophyta</taxon>
        <taxon>Tracheophyta</taxon>
        <taxon>Spermatophyta</taxon>
        <taxon>Magnoliopsida</taxon>
        <taxon>eudicotyledons</taxon>
        <taxon>Gunneridae</taxon>
        <taxon>Pentapetalae</taxon>
        <taxon>asterids</taxon>
        <taxon>lamiids</taxon>
        <taxon>Lamiales</taxon>
        <taxon>Oleaceae</taxon>
        <taxon>Oleeae</taxon>
        <taxon>Fraxinus</taxon>
    </lineage>
</organism>
<feature type="repeat" description="PPR" evidence="2">
    <location>
        <begin position="588"/>
        <end position="622"/>
    </location>
</feature>
<reference evidence="3" key="1">
    <citation type="submission" date="2023-05" db="EMBL/GenBank/DDBJ databases">
        <authorList>
            <person name="Huff M."/>
        </authorList>
    </citation>
    <scope>NUCLEOTIDE SEQUENCE</scope>
</reference>
<feature type="repeat" description="PPR" evidence="2">
    <location>
        <begin position="693"/>
        <end position="727"/>
    </location>
</feature>
<gene>
    <name evidence="3" type="ORF">FPE_LOCUS23002</name>
</gene>
<dbReference type="PANTHER" id="PTHR47942">
    <property type="entry name" value="TETRATRICOPEPTIDE REPEAT (TPR)-LIKE SUPERFAMILY PROTEIN-RELATED"/>
    <property type="match status" value="1"/>
</dbReference>
<feature type="repeat" description="PPR" evidence="2">
    <location>
        <begin position="518"/>
        <end position="552"/>
    </location>
</feature>